<dbReference type="STRING" id="324602.Caur_1099"/>
<dbReference type="SMART" id="SM00382">
    <property type="entry name" value="AAA"/>
    <property type="match status" value="1"/>
</dbReference>
<dbReference type="GO" id="GO:0005524">
    <property type="term" value="F:ATP binding"/>
    <property type="evidence" value="ECO:0007669"/>
    <property type="project" value="UniProtKB-KW"/>
</dbReference>
<dbReference type="PATRIC" id="fig|324602.8.peg.1257"/>
<dbReference type="EMBL" id="CP000909">
    <property type="protein sequence ID" value="ABY34330.1"/>
    <property type="molecule type" value="Genomic_DNA"/>
</dbReference>
<name>A9WJ53_CHLAA</name>
<dbReference type="InterPro" id="IPR017871">
    <property type="entry name" value="ABC_transporter-like_CS"/>
</dbReference>
<dbReference type="InterPro" id="IPR003593">
    <property type="entry name" value="AAA+_ATPase"/>
</dbReference>
<keyword evidence="7" id="KW-1185">Reference proteome</keyword>
<proteinExistence type="inferred from homology"/>
<dbReference type="KEGG" id="cau:Caur_1099"/>
<feature type="domain" description="ABC transporter" evidence="5">
    <location>
        <begin position="5"/>
        <end position="232"/>
    </location>
</feature>
<dbReference type="GO" id="GO:0016887">
    <property type="term" value="F:ATP hydrolysis activity"/>
    <property type="evidence" value="ECO:0007669"/>
    <property type="project" value="InterPro"/>
</dbReference>
<comment type="similarity">
    <text evidence="1">Belongs to the ABC transporter superfamily.</text>
</comment>
<evidence type="ECO:0000256" key="4">
    <source>
        <dbReference type="ARBA" id="ARBA00022840"/>
    </source>
</evidence>
<dbReference type="SUPFAM" id="SSF52540">
    <property type="entry name" value="P-loop containing nucleoside triphosphate hydrolases"/>
    <property type="match status" value="1"/>
</dbReference>
<keyword evidence="4" id="KW-0067">ATP-binding</keyword>
<dbReference type="Pfam" id="PF00005">
    <property type="entry name" value="ABC_tran"/>
    <property type="match status" value="1"/>
</dbReference>
<dbReference type="PROSITE" id="PS00211">
    <property type="entry name" value="ABC_TRANSPORTER_1"/>
    <property type="match status" value="1"/>
</dbReference>
<dbReference type="InterPro" id="IPR003439">
    <property type="entry name" value="ABC_transporter-like_ATP-bd"/>
</dbReference>
<keyword evidence="3" id="KW-0547">Nucleotide-binding</keyword>
<evidence type="ECO:0000259" key="5">
    <source>
        <dbReference type="PROSITE" id="PS50893"/>
    </source>
</evidence>
<dbReference type="Gene3D" id="3.40.50.300">
    <property type="entry name" value="P-loop containing nucleotide triphosphate hydrolases"/>
    <property type="match status" value="1"/>
</dbReference>
<evidence type="ECO:0000313" key="6">
    <source>
        <dbReference type="EMBL" id="ABY34330.1"/>
    </source>
</evidence>
<evidence type="ECO:0000256" key="1">
    <source>
        <dbReference type="ARBA" id="ARBA00005417"/>
    </source>
</evidence>
<gene>
    <name evidence="6" type="ordered locus">Caur_1099</name>
</gene>
<dbReference type="EnsemblBacteria" id="ABY34330">
    <property type="protein sequence ID" value="ABY34330"/>
    <property type="gene ID" value="Caur_1099"/>
</dbReference>
<dbReference type="PANTHER" id="PTHR43335:SF11">
    <property type="entry name" value="ABC TRANSPORTER RELATED"/>
    <property type="match status" value="1"/>
</dbReference>
<dbReference type="CDD" id="cd03230">
    <property type="entry name" value="ABC_DR_subfamily_A"/>
    <property type="match status" value="1"/>
</dbReference>
<evidence type="ECO:0000256" key="2">
    <source>
        <dbReference type="ARBA" id="ARBA00022448"/>
    </source>
</evidence>
<dbReference type="InParanoid" id="A9WJ53"/>
<organism evidence="6 7">
    <name type="scientific">Chloroflexus aurantiacus (strain ATCC 29366 / DSM 635 / J-10-fl)</name>
    <dbReference type="NCBI Taxonomy" id="324602"/>
    <lineage>
        <taxon>Bacteria</taxon>
        <taxon>Bacillati</taxon>
        <taxon>Chloroflexota</taxon>
        <taxon>Chloroflexia</taxon>
        <taxon>Chloroflexales</taxon>
        <taxon>Chloroflexineae</taxon>
        <taxon>Chloroflexaceae</taxon>
        <taxon>Chloroflexus</taxon>
    </lineage>
</organism>
<dbReference type="PROSITE" id="PS50893">
    <property type="entry name" value="ABC_TRANSPORTER_2"/>
    <property type="match status" value="1"/>
</dbReference>
<evidence type="ECO:0000313" key="7">
    <source>
        <dbReference type="Proteomes" id="UP000002008"/>
    </source>
</evidence>
<dbReference type="eggNOG" id="COG1131">
    <property type="taxonomic scope" value="Bacteria"/>
</dbReference>
<dbReference type="RefSeq" id="WP_012256986.1">
    <property type="nucleotide sequence ID" value="NC_010175.1"/>
</dbReference>
<dbReference type="PANTHER" id="PTHR43335">
    <property type="entry name" value="ABC TRANSPORTER, ATP-BINDING PROTEIN"/>
    <property type="match status" value="1"/>
</dbReference>
<sequence length="351" mass="39226">MTDVIVVEGLTKSYGHVSVLRGVHLRVAAGEVYGLLGPNGAGKSTLIHLLLGFLYPDSGRIRVLGSADLEAQRRQIGYIPERQRYHNYYTPREYLTFLGRFDGMPETILRKRIDELLELTGLTAVANRYLRTLSKGMIQRLGIAQALLTDPDLLLIDEPTSGLDLDGQQELLVLLNDVRQRGHTVLLCTHRLAEVEYLCDRVGILTNGKVALEVNVADVRHMTGSMVVQTGPLDLPLRQRLEMIGREIRCDEQAVVISPHSPELQAKVLQVLIEANVTIRALEPQLSRLAQIYMRTVRGEPVDNLLVTDQAPLRAVLNEAINPAPTDDIDPLLKRLLQRREGDSRQKDGHQ</sequence>
<protein>
    <submittedName>
        <fullName evidence="6">ABC transporter related</fullName>
    </submittedName>
</protein>
<evidence type="ECO:0000256" key="3">
    <source>
        <dbReference type="ARBA" id="ARBA00022741"/>
    </source>
</evidence>
<accession>A9WJ53</accession>
<reference evidence="7" key="1">
    <citation type="journal article" date="2011" name="BMC Genomics">
        <title>Complete genome sequence of the filamentous anoxygenic phototrophic bacterium Chloroflexus aurantiacus.</title>
        <authorList>
            <person name="Tang K.H."/>
            <person name="Barry K."/>
            <person name="Chertkov O."/>
            <person name="Dalin E."/>
            <person name="Han C.S."/>
            <person name="Hauser L.J."/>
            <person name="Honchak B.M."/>
            <person name="Karbach L.E."/>
            <person name="Land M.L."/>
            <person name="Lapidus A."/>
            <person name="Larimer F.W."/>
            <person name="Mikhailova N."/>
            <person name="Pitluck S."/>
            <person name="Pierson B.K."/>
            <person name="Blankenship R.E."/>
        </authorList>
    </citation>
    <scope>NUCLEOTIDE SEQUENCE [LARGE SCALE GENOMIC DNA]</scope>
    <source>
        <strain evidence="7">ATCC 29366 / DSM 635 / J-10-fl</strain>
    </source>
</reference>
<keyword evidence="2" id="KW-0813">Transport</keyword>
<dbReference type="Proteomes" id="UP000002008">
    <property type="component" value="Chromosome"/>
</dbReference>
<dbReference type="AlphaFoldDB" id="A9WJ53"/>
<dbReference type="InterPro" id="IPR027417">
    <property type="entry name" value="P-loop_NTPase"/>
</dbReference>
<dbReference type="HOGENOM" id="CLU_000604_1_2_0"/>